<evidence type="ECO:0000256" key="6">
    <source>
        <dbReference type="ARBA" id="ARBA00022801"/>
    </source>
</evidence>
<dbReference type="PANTHER" id="PTHR13966:SF5">
    <property type="entry name" value="ENDONUCLEASE G, MITOCHONDRIAL"/>
    <property type="match status" value="1"/>
</dbReference>
<dbReference type="SUPFAM" id="SSF54060">
    <property type="entry name" value="His-Me finger endonucleases"/>
    <property type="match status" value="1"/>
</dbReference>
<dbReference type="RefSeq" id="WP_264327193.1">
    <property type="nucleotide sequence ID" value="NZ_JADEXQ010000102.1"/>
</dbReference>
<dbReference type="Pfam" id="PF01223">
    <property type="entry name" value="Endonuclease_NS"/>
    <property type="match status" value="1"/>
</dbReference>
<dbReference type="InterPro" id="IPR044925">
    <property type="entry name" value="His-Me_finger_sf"/>
</dbReference>
<keyword evidence="4 9" id="KW-0479">Metal-binding</keyword>
<comment type="similarity">
    <text evidence="2 10">Belongs to the DNA/RNA non-specific endonuclease family.</text>
</comment>
<dbReference type="GO" id="GO:0004519">
    <property type="term" value="F:endonuclease activity"/>
    <property type="evidence" value="ECO:0007669"/>
    <property type="project" value="UniProtKB-UniRule"/>
</dbReference>
<protein>
    <recommendedName>
        <fullName evidence="10">Endonuclease</fullName>
        <ecNumber evidence="10">3.1.30.-</ecNumber>
    </recommendedName>
</protein>
<dbReference type="PROSITE" id="PS01070">
    <property type="entry name" value="NUCLEASE_NON_SPEC"/>
    <property type="match status" value="1"/>
</dbReference>
<dbReference type="EC" id="3.1.30.-" evidence="10"/>
<dbReference type="InterPro" id="IPR020821">
    <property type="entry name" value="ENPP1-3/EXOG-like_nuc-like"/>
</dbReference>
<reference evidence="13" key="1">
    <citation type="submission" date="2020-10" db="EMBL/GenBank/DDBJ databases">
        <authorList>
            <person name="Castelo-Branco R."/>
            <person name="Eusebio N."/>
            <person name="Adriana R."/>
            <person name="Vieira A."/>
            <person name="Brugerolle De Fraissinette N."/>
            <person name="Rezende De Castro R."/>
            <person name="Schneider M.P."/>
            <person name="Vasconcelos V."/>
            <person name="Leao P.N."/>
        </authorList>
    </citation>
    <scope>NUCLEOTIDE SEQUENCE</scope>
    <source>
        <strain evidence="13">LEGE 11480</strain>
    </source>
</reference>
<evidence type="ECO:0000256" key="1">
    <source>
        <dbReference type="ARBA" id="ARBA00001946"/>
    </source>
</evidence>
<dbReference type="GO" id="GO:0046872">
    <property type="term" value="F:metal ion binding"/>
    <property type="evidence" value="ECO:0007669"/>
    <property type="project" value="UniProtKB-KW"/>
</dbReference>
<dbReference type="CDD" id="cd00091">
    <property type="entry name" value="NUC"/>
    <property type="match status" value="1"/>
</dbReference>
<evidence type="ECO:0000256" key="3">
    <source>
        <dbReference type="ARBA" id="ARBA00022722"/>
    </source>
</evidence>
<dbReference type="InterPro" id="IPR040255">
    <property type="entry name" value="Non-specific_endonuclease"/>
</dbReference>
<dbReference type="PROSITE" id="PS51257">
    <property type="entry name" value="PROKAR_LIPOPROTEIN"/>
    <property type="match status" value="1"/>
</dbReference>
<comment type="cofactor">
    <cofactor evidence="1 10">
        <name>Mg(2+)</name>
        <dbReference type="ChEBI" id="CHEBI:18420"/>
    </cofactor>
</comment>
<name>A0A928Z692_9CYAN</name>
<keyword evidence="3 10" id="KW-0540">Nuclease</keyword>
<organism evidence="13 14">
    <name type="scientific">Romeriopsis navalis LEGE 11480</name>
    <dbReference type="NCBI Taxonomy" id="2777977"/>
    <lineage>
        <taxon>Bacteria</taxon>
        <taxon>Bacillati</taxon>
        <taxon>Cyanobacteriota</taxon>
        <taxon>Cyanophyceae</taxon>
        <taxon>Leptolyngbyales</taxon>
        <taxon>Leptolyngbyaceae</taxon>
        <taxon>Romeriopsis</taxon>
        <taxon>Romeriopsis navalis</taxon>
    </lineage>
</organism>
<keyword evidence="7" id="KW-0460">Magnesium</keyword>
<evidence type="ECO:0000259" key="12">
    <source>
        <dbReference type="SMART" id="SM00892"/>
    </source>
</evidence>
<sequence length="286" mass="32675">MPLTLRWIPKTILLLCLLLLTSSCTWFRPNQAPTPTAPLGRPRQPRHLLLGNPSKATADAITNGNNYLINRPQYSLSYNNAKRIPNWVSWELNQSWIGDTPRKNTFRPDAELPDNWYKVTPADYTRTGYDRGHMVPSADRDNNPDNQTSTFLMTNIVPQTPDNNRGPWVDLEEYCRDLVAQGKELYITAGTYGRKGTIGRTSQKVTVPASIWKVIVVMNGPRRYPSDVGPRTRVIAVDMPNEPGIKDDDWQKYRVTVDQIEQKTGYDLLRRVKPEVQARIESRVDN</sequence>
<dbReference type="EMBL" id="JADEXQ010000102">
    <property type="protein sequence ID" value="MBE9032373.1"/>
    <property type="molecule type" value="Genomic_DNA"/>
</dbReference>
<evidence type="ECO:0000256" key="2">
    <source>
        <dbReference type="ARBA" id="ARBA00010052"/>
    </source>
</evidence>
<dbReference type="InterPro" id="IPR001604">
    <property type="entry name" value="Endo_G_ENPP1-like_dom"/>
</dbReference>
<evidence type="ECO:0000256" key="7">
    <source>
        <dbReference type="ARBA" id="ARBA00022842"/>
    </source>
</evidence>
<dbReference type="GO" id="GO:0003676">
    <property type="term" value="F:nucleic acid binding"/>
    <property type="evidence" value="ECO:0007669"/>
    <property type="project" value="InterPro"/>
</dbReference>
<dbReference type="InterPro" id="IPR018524">
    <property type="entry name" value="DNA/RNA_endonuclease_AS"/>
</dbReference>
<dbReference type="GO" id="GO:0016787">
    <property type="term" value="F:hydrolase activity"/>
    <property type="evidence" value="ECO:0007669"/>
    <property type="project" value="UniProtKB-KW"/>
</dbReference>
<dbReference type="InterPro" id="IPR044929">
    <property type="entry name" value="DNA/RNA_non-sp_Endonuclease_sf"/>
</dbReference>
<keyword evidence="6 10" id="KW-0378">Hydrolase</keyword>
<evidence type="ECO:0000256" key="4">
    <source>
        <dbReference type="ARBA" id="ARBA00022723"/>
    </source>
</evidence>
<feature type="domain" description="DNA/RNA non-specific endonuclease/pyrophosphatase/phosphodiesterase" evidence="12">
    <location>
        <begin position="70"/>
        <end position="275"/>
    </location>
</feature>
<dbReference type="Gene3D" id="3.40.570.10">
    <property type="entry name" value="Extracellular Endonuclease, subunit A"/>
    <property type="match status" value="1"/>
</dbReference>
<evidence type="ECO:0000313" key="14">
    <source>
        <dbReference type="Proteomes" id="UP000625316"/>
    </source>
</evidence>
<feature type="binding site" evidence="9">
    <location>
        <position position="164"/>
    </location>
    <ligand>
        <name>Mg(2+)</name>
        <dbReference type="ChEBI" id="CHEBI:18420"/>
        <note>catalytic</note>
    </ligand>
</feature>
<keyword evidence="14" id="KW-1185">Reference proteome</keyword>
<evidence type="ECO:0000256" key="10">
    <source>
        <dbReference type="RuleBase" id="RU366055"/>
    </source>
</evidence>
<proteinExistence type="inferred from homology"/>
<keyword evidence="5 10" id="KW-0255">Endonuclease</keyword>
<feature type="active site" description="Proton acceptor" evidence="8">
    <location>
        <position position="133"/>
    </location>
</feature>
<gene>
    <name evidence="13" type="ORF">IQ266_21785</name>
</gene>
<feature type="domain" description="ENPP1-3/EXOG-like endonuclease/phosphodiesterase" evidence="11">
    <location>
        <begin position="71"/>
        <end position="275"/>
    </location>
</feature>
<evidence type="ECO:0000259" key="11">
    <source>
        <dbReference type="SMART" id="SM00477"/>
    </source>
</evidence>
<evidence type="ECO:0000256" key="8">
    <source>
        <dbReference type="PIRSR" id="PIRSR640255-1"/>
    </source>
</evidence>
<dbReference type="Proteomes" id="UP000625316">
    <property type="component" value="Unassembled WGS sequence"/>
</dbReference>
<evidence type="ECO:0000256" key="9">
    <source>
        <dbReference type="PIRSR" id="PIRSR640255-2"/>
    </source>
</evidence>
<evidence type="ECO:0000256" key="5">
    <source>
        <dbReference type="ARBA" id="ARBA00022759"/>
    </source>
</evidence>
<dbReference type="SMART" id="SM00477">
    <property type="entry name" value="NUC"/>
    <property type="match status" value="1"/>
</dbReference>
<comment type="caution">
    <text evidence="13">The sequence shown here is derived from an EMBL/GenBank/DDBJ whole genome shotgun (WGS) entry which is preliminary data.</text>
</comment>
<accession>A0A928Z692</accession>
<dbReference type="PANTHER" id="PTHR13966">
    <property type="entry name" value="ENDONUCLEASE RELATED"/>
    <property type="match status" value="1"/>
</dbReference>
<evidence type="ECO:0000313" key="13">
    <source>
        <dbReference type="EMBL" id="MBE9032373.1"/>
    </source>
</evidence>
<dbReference type="AlphaFoldDB" id="A0A928Z692"/>
<dbReference type="SMART" id="SM00892">
    <property type="entry name" value="Endonuclease_NS"/>
    <property type="match status" value="1"/>
</dbReference>